<evidence type="ECO:0000256" key="3">
    <source>
        <dbReference type="ARBA" id="ARBA00022676"/>
    </source>
</evidence>
<comment type="subcellular location">
    <subcellularLocation>
        <location evidence="1">Membrane</location>
    </subcellularLocation>
</comment>
<keyword evidence="8" id="KW-1185">Reference proteome</keyword>
<evidence type="ECO:0000256" key="2">
    <source>
        <dbReference type="ARBA" id="ARBA00006962"/>
    </source>
</evidence>
<evidence type="ECO:0000313" key="8">
    <source>
        <dbReference type="Proteomes" id="UP000682134"/>
    </source>
</evidence>
<protein>
    <submittedName>
        <fullName evidence="7">Galactosyldiacylglycerol synthase</fullName>
    </submittedName>
</protein>
<dbReference type="RefSeq" id="WP_209407029.1">
    <property type="nucleotide sequence ID" value="NZ_JAGIYQ010000013.1"/>
</dbReference>
<sequence>MNKILFFPLFRMQSGHHQVADTLIDMLNKQTNDIELKKIDLLSYTNVSLEKMITSSYLNWIRFAPETYNFVYKNFFYDSSKENAFKWYQRIFQKKMEQLLAIEKPDLIICTHGFPSNILSQLKRKGKCNIPVINVYTDYFINNVWGLDGIDLHFLPSQEVKESLIGKSKISKQNMFVTGIPVHGEITDNSRIRKNCVRPKILVSGGNSGLGRIQKLSDELKKSTHLDFLVLCGKNKKLYNEIISWNVDHVTPIPYLSSRSEMNAIYEEVDAIITKPGGVTISEALHKSLPIFVHSALPGQEEINLKYLKNKGLIFNLDIKKSIEQQLISVLNDKVQIDRWKKSLISYKKGLELQNPEKMVEVIMSLLSYKLNLSSRA</sequence>
<evidence type="ECO:0000256" key="1">
    <source>
        <dbReference type="ARBA" id="ARBA00004370"/>
    </source>
</evidence>
<dbReference type="PANTHER" id="PTHR43025:SF3">
    <property type="entry name" value="MONOGALACTOSYLDIACYLGLYCEROL SYNTHASE 1, CHLOROPLASTIC"/>
    <property type="match status" value="1"/>
</dbReference>
<organism evidence="7 8">
    <name type="scientific">Gottfriedia endophytica</name>
    <dbReference type="NCBI Taxonomy" id="2820819"/>
    <lineage>
        <taxon>Bacteria</taxon>
        <taxon>Bacillati</taxon>
        <taxon>Bacillota</taxon>
        <taxon>Bacilli</taxon>
        <taxon>Bacillales</taxon>
        <taxon>Bacillaceae</taxon>
        <taxon>Gottfriedia</taxon>
    </lineage>
</organism>
<accession>A0A940NX90</accession>
<dbReference type="Gene3D" id="3.40.50.2000">
    <property type="entry name" value="Glycogen Phosphorylase B"/>
    <property type="match status" value="1"/>
</dbReference>
<dbReference type="GO" id="GO:0016020">
    <property type="term" value="C:membrane"/>
    <property type="evidence" value="ECO:0007669"/>
    <property type="project" value="UniProtKB-SubCell"/>
</dbReference>
<keyword evidence="3" id="KW-0328">Glycosyltransferase</keyword>
<dbReference type="InterPro" id="IPR007235">
    <property type="entry name" value="Glyco_trans_28_C"/>
</dbReference>
<gene>
    <name evidence="7" type="ORF">J5Y03_16135</name>
</gene>
<evidence type="ECO:0000259" key="6">
    <source>
        <dbReference type="Pfam" id="PF06925"/>
    </source>
</evidence>
<comment type="similarity">
    <text evidence="2">Belongs to the glycosyltransferase 28 family.</text>
</comment>
<dbReference type="InterPro" id="IPR050519">
    <property type="entry name" value="Glycosyltransf_28_UgtP"/>
</dbReference>
<evidence type="ECO:0000256" key="4">
    <source>
        <dbReference type="ARBA" id="ARBA00022679"/>
    </source>
</evidence>
<proteinExistence type="inferred from homology"/>
<dbReference type="EMBL" id="JAGIYQ010000013">
    <property type="protein sequence ID" value="MBP0726688.1"/>
    <property type="molecule type" value="Genomic_DNA"/>
</dbReference>
<dbReference type="GO" id="GO:0016758">
    <property type="term" value="F:hexosyltransferase activity"/>
    <property type="evidence" value="ECO:0007669"/>
    <property type="project" value="InterPro"/>
</dbReference>
<dbReference type="Pfam" id="PF04101">
    <property type="entry name" value="Glyco_tran_28_C"/>
    <property type="match status" value="1"/>
</dbReference>
<comment type="caution">
    <text evidence="7">The sequence shown here is derived from an EMBL/GenBank/DDBJ whole genome shotgun (WGS) entry which is preliminary data.</text>
</comment>
<dbReference type="SUPFAM" id="SSF53756">
    <property type="entry name" value="UDP-Glycosyltransferase/glycogen phosphorylase"/>
    <property type="match status" value="1"/>
</dbReference>
<reference evidence="7" key="1">
    <citation type="submission" date="2021-04" db="EMBL/GenBank/DDBJ databases">
        <title>Genome seq and assembly of Bacillus sp.</title>
        <authorList>
            <person name="Chhetri G."/>
        </authorList>
    </citation>
    <scope>NUCLEOTIDE SEQUENCE</scope>
    <source>
        <strain evidence="7">RG28</strain>
    </source>
</reference>
<keyword evidence="4" id="KW-0808">Transferase</keyword>
<dbReference type="GO" id="GO:0009247">
    <property type="term" value="P:glycolipid biosynthetic process"/>
    <property type="evidence" value="ECO:0007669"/>
    <property type="project" value="InterPro"/>
</dbReference>
<feature type="domain" description="Diacylglycerol glucosyltransferase N-terminal" evidence="6">
    <location>
        <begin position="16"/>
        <end position="182"/>
    </location>
</feature>
<dbReference type="InterPro" id="IPR009695">
    <property type="entry name" value="Diacylglyc_glucosyltr_N"/>
</dbReference>
<dbReference type="Proteomes" id="UP000682134">
    <property type="component" value="Unassembled WGS sequence"/>
</dbReference>
<dbReference type="Pfam" id="PF06925">
    <property type="entry name" value="MGDG_synth"/>
    <property type="match status" value="1"/>
</dbReference>
<evidence type="ECO:0000259" key="5">
    <source>
        <dbReference type="Pfam" id="PF04101"/>
    </source>
</evidence>
<dbReference type="PANTHER" id="PTHR43025">
    <property type="entry name" value="MONOGALACTOSYLDIACYLGLYCEROL SYNTHASE"/>
    <property type="match status" value="1"/>
</dbReference>
<dbReference type="AlphaFoldDB" id="A0A940NX90"/>
<feature type="domain" description="Glycosyl transferase family 28 C-terminal" evidence="5">
    <location>
        <begin position="213"/>
        <end position="333"/>
    </location>
</feature>
<name>A0A940NX90_9BACI</name>
<evidence type="ECO:0000313" key="7">
    <source>
        <dbReference type="EMBL" id="MBP0726688.1"/>
    </source>
</evidence>